<dbReference type="EMBL" id="JARIHO010000003">
    <property type="protein sequence ID" value="KAJ7364496.1"/>
    <property type="molecule type" value="Genomic_DNA"/>
</dbReference>
<name>A0AAD7AP68_9AGAR</name>
<organism evidence="2 3">
    <name type="scientific">Mycena albidolilacea</name>
    <dbReference type="NCBI Taxonomy" id="1033008"/>
    <lineage>
        <taxon>Eukaryota</taxon>
        <taxon>Fungi</taxon>
        <taxon>Dikarya</taxon>
        <taxon>Basidiomycota</taxon>
        <taxon>Agaricomycotina</taxon>
        <taxon>Agaricomycetes</taxon>
        <taxon>Agaricomycetidae</taxon>
        <taxon>Agaricales</taxon>
        <taxon>Marasmiineae</taxon>
        <taxon>Mycenaceae</taxon>
        <taxon>Mycena</taxon>
    </lineage>
</organism>
<keyword evidence="3" id="KW-1185">Reference proteome</keyword>
<comment type="caution">
    <text evidence="2">The sequence shown here is derived from an EMBL/GenBank/DDBJ whole genome shotgun (WGS) entry which is preliminary data.</text>
</comment>
<sequence length="237" mass="26088">MALPSPATSLLEAFRLHYNRFQDAVTAIIQTPTDDVVIARLGDDLDEYIQLVEQNTGIFEPLELQIIQTSLVAMQTDVWLEYRDAIDASHNGRPIVVQTITTGLRASDNNRAQTVLDVFLAACAEYGVPSRHGWRLIAELGVDHIFGEGKSNLMKSSSIQSLTFKIGDIQIHLITKKEESKPQNLGDFALKCNGDKVQQSDKDQPSKHSTNASPNRSSIDSNNQPNADPDALNTSDS</sequence>
<feature type="region of interest" description="Disordered" evidence="1">
    <location>
        <begin position="185"/>
        <end position="237"/>
    </location>
</feature>
<feature type="compositionally biased region" description="Polar residues" evidence="1">
    <location>
        <begin position="207"/>
        <end position="237"/>
    </location>
</feature>
<evidence type="ECO:0000313" key="3">
    <source>
        <dbReference type="Proteomes" id="UP001218218"/>
    </source>
</evidence>
<evidence type="ECO:0000256" key="1">
    <source>
        <dbReference type="SAM" id="MobiDB-lite"/>
    </source>
</evidence>
<dbReference type="Proteomes" id="UP001218218">
    <property type="component" value="Unassembled WGS sequence"/>
</dbReference>
<reference evidence="2" key="1">
    <citation type="submission" date="2023-03" db="EMBL/GenBank/DDBJ databases">
        <title>Massive genome expansion in bonnet fungi (Mycena s.s.) driven by repeated elements and novel gene families across ecological guilds.</title>
        <authorList>
            <consortium name="Lawrence Berkeley National Laboratory"/>
            <person name="Harder C.B."/>
            <person name="Miyauchi S."/>
            <person name="Viragh M."/>
            <person name="Kuo A."/>
            <person name="Thoen E."/>
            <person name="Andreopoulos B."/>
            <person name="Lu D."/>
            <person name="Skrede I."/>
            <person name="Drula E."/>
            <person name="Henrissat B."/>
            <person name="Morin E."/>
            <person name="Kohler A."/>
            <person name="Barry K."/>
            <person name="LaButti K."/>
            <person name="Morin E."/>
            <person name="Salamov A."/>
            <person name="Lipzen A."/>
            <person name="Mereny Z."/>
            <person name="Hegedus B."/>
            <person name="Baldrian P."/>
            <person name="Stursova M."/>
            <person name="Weitz H."/>
            <person name="Taylor A."/>
            <person name="Grigoriev I.V."/>
            <person name="Nagy L.G."/>
            <person name="Martin F."/>
            <person name="Kauserud H."/>
        </authorList>
    </citation>
    <scope>NUCLEOTIDE SEQUENCE</scope>
    <source>
        <strain evidence="2">CBHHK002</strain>
    </source>
</reference>
<gene>
    <name evidence="2" type="ORF">DFH08DRAFT_798830</name>
</gene>
<dbReference type="AlphaFoldDB" id="A0AAD7AP68"/>
<evidence type="ECO:0000313" key="2">
    <source>
        <dbReference type="EMBL" id="KAJ7364496.1"/>
    </source>
</evidence>
<protein>
    <submittedName>
        <fullName evidence="2">Uncharacterized protein</fullName>
    </submittedName>
</protein>
<proteinExistence type="predicted"/>
<accession>A0AAD7AP68</accession>